<dbReference type="Proteomes" id="UP001335729">
    <property type="component" value="Unassembled WGS sequence"/>
</dbReference>
<keyword evidence="3" id="KW-1185">Reference proteome</keyword>
<name>A0ABU7MMJ3_9ACTN</name>
<protein>
    <submittedName>
        <fullName evidence="2">Uncharacterized protein</fullName>
    </submittedName>
</protein>
<comment type="caution">
    <text evidence="2">The sequence shown here is derived from an EMBL/GenBank/DDBJ whole genome shotgun (WGS) entry which is preliminary data.</text>
</comment>
<evidence type="ECO:0000313" key="2">
    <source>
        <dbReference type="EMBL" id="MEE4021547.1"/>
    </source>
</evidence>
<reference evidence="2 3" key="1">
    <citation type="submission" date="2024-01" db="EMBL/GenBank/DDBJ databases">
        <title>Draft genome sequence of Gordonia sp. PKS22-38.</title>
        <authorList>
            <person name="Suphannarot A."/>
            <person name="Mingma R."/>
        </authorList>
    </citation>
    <scope>NUCLEOTIDE SEQUENCE [LARGE SCALE GENOMIC DNA]</scope>
    <source>
        <strain evidence="2 3">PKS22-38</strain>
    </source>
</reference>
<feature type="compositionally biased region" description="Polar residues" evidence="1">
    <location>
        <begin position="9"/>
        <end position="20"/>
    </location>
</feature>
<feature type="compositionally biased region" description="Basic and acidic residues" evidence="1">
    <location>
        <begin position="29"/>
        <end position="43"/>
    </location>
</feature>
<sequence length="43" mass="4830">MTGGPQAETLFTPSDATPMSTKRLRLRRGRPDRDALAIHLKEH</sequence>
<dbReference type="EMBL" id="JAZDUE010000001">
    <property type="protein sequence ID" value="MEE4021547.1"/>
    <property type="molecule type" value="Genomic_DNA"/>
</dbReference>
<dbReference type="RefSeq" id="WP_330502899.1">
    <property type="nucleotide sequence ID" value="NZ_JAZDUE010000001.1"/>
</dbReference>
<evidence type="ECO:0000256" key="1">
    <source>
        <dbReference type="SAM" id="MobiDB-lite"/>
    </source>
</evidence>
<feature type="region of interest" description="Disordered" evidence="1">
    <location>
        <begin position="1"/>
        <end position="43"/>
    </location>
</feature>
<proteinExistence type="predicted"/>
<organism evidence="2 3">
    <name type="scientific">Gordonia prachuapensis</name>
    <dbReference type="NCBI Taxonomy" id="3115651"/>
    <lineage>
        <taxon>Bacteria</taxon>
        <taxon>Bacillati</taxon>
        <taxon>Actinomycetota</taxon>
        <taxon>Actinomycetes</taxon>
        <taxon>Mycobacteriales</taxon>
        <taxon>Gordoniaceae</taxon>
        <taxon>Gordonia</taxon>
    </lineage>
</organism>
<accession>A0ABU7MMJ3</accession>
<evidence type="ECO:0000313" key="3">
    <source>
        <dbReference type="Proteomes" id="UP001335729"/>
    </source>
</evidence>
<gene>
    <name evidence="2" type="ORF">V1Y59_00545</name>
</gene>